<feature type="compositionally biased region" description="Polar residues" evidence="2">
    <location>
        <begin position="100"/>
        <end position="116"/>
    </location>
</feature>
<accession>A0A0F7SPK4</accession>
<feature type="region of interest" description="Disordered" evidence="2">
    <location>
        <begin position="100"/>
        <end position="194"/>
    </location>
</feature>
<proteinExistence type="predicted"/>
<feature type="region of interest" description="Disordered" evidence="2">
    <location>
        <begin position="348"/>
        <end position="386"/>
    </location>
</feature>
<feature type="compositionally biased region" description="Polar residues" evidence="2">
    <location>
        <begin position="360"/>
        <end position="370"/>
    </location>
</feature>
<feature type="compositionally biased region" description="Low complexity" evidence="2">
    <location>
        <begin position="348"/>
        <end position="359"/>
    </location>
</feature>
<feature type="compositionally biased region" description="Polar residues" evidence="2">
    <location>
        <begin position="9"/>
        <end position="23"/>
    </location>
</feature>
<protein>
    <submittedName>
        <fullName evidence="3">Uncharacterized protein</fullName>
    </submittedName>
</protein>
<evidence type="ECO:0000256" key="1">
    <source>
        <dbReference type="SAM" id="Coils"/>
    </source>
</evidence>
<organism evidence="3">
    <name type="scientific">Phaffia rhodozyma</name>
    <name type="common">Yeast</name>
    <name type="synonym">Xanthophyllomyces dendrorhous</name>
    <dbReference type="NCBI Taxonomy" id="264483"/>
    <lineage>
        <taxon>Eukaryota</taxon>
        <taxon>Fungi</taxon>
        <taxon>Dikarya</taxon>
        <taxon>Basidiomycota</taxon>
        <taxon>Agaricomycotina</taxon>
        <taxon>Tremellomycetes</taxon>
        <taxon>Cystofilobasidiales</taxon>
        <taxon>Mrakiaceae</taxon>
        <taxon>Phaffia</taxon>
    </lineage>
</organism>
<reference evidence="3" key="1">
    <citation type="submission" date="2014-08" db="EMBL/GenBank/DDBJ databases">
        <authorList>
            <person name="Sharma Rahul"/>
            <person name="Thines Marco"/>
        </authorList>
    </citation>
    <scope>NUCLEOTIDE SEQUENCE</scope>
</reference>
<feature type="coiled-coil region" evidence="1">
    <location>
        <begin position="301"/>
        <end position="346"/>
    </location>
</feature>
<evidence type="ECO:0000256" key="2">
    <source>
        <dbReference type="SAM" id="MobiDB-lite"/>
    </source>
</evidence>
<sequence length="386" mass="42444">MAADRQSSDEFSQGPPSNLTRRPQSCAKCRQEGRPPILRADCRVHKRQLKKEHMNHTLAGPGGAGRRPGLRFLENTTYTTLMAPANSASSSTQSVIHPLLSTQTGGPSTDRSSSSFYLHDPRNMPMESLERTPMGAESAEGANVDDGLVRRAYTEQNDLSLGSDGHSTQRDDLEMDDGGMMDGSGDEKGPGGKRLSLTQARAKAWSTPLAAEESRAKMFSSRWSRVENSAIALGQSTGAYVALLAWRDDRVQSNTPTATHKTFLPKSHFSQSLQSLPDGTSARIYDHFVNLVRETHPRFIEAQLESVRREAEEKVFQMEERARMEREEQDRKVKELERRLEEYQKAGTVVASSAATGSSRQAAASDTVTATGIVDDKETVLISDDS</sequence>
<evidence type="ECO:0000313" key="3">
    <source>
        <dbReference type="EMBL" id="CED83346.1"/>
    </source>
</evidence>
<keyword evidence="1" id="KW-0175">Coiled coil</keyword>
<dbReference type="AlphaFoldDB" id="A0A0F7SPK4"/>
<dbReference type="EMBL" id="LN483142">
    <property type="protein sequence ID" value="CED83346.1"/>
    <property type="molecule type" value="Genomic_DNA"/>
</dbReference>
<feature type="region of interest" description="Disordered" evidence="2">
    <location>
        <begin position="1"/>
        <end position="37"/>
    </location>
</feature>
<name>A0A0F7SPK4_PHARH</name>